<dbReference type="PANTHER" id="PTHR30348">
    <property type="entry name" value="UNCHARACTERIZED PROTEIN YECE"/>
    <property type="match status" value="1"/>
</dbReference>
<reference evidence="1 2" key="1">
    <citation type="submission" date="2021-06" db="EMBL/GenBank/DDBJ databases">
        <title>Gemonas diversity in paddy soil.</title>
        <authorList>
            <person name="Liu G."/>
        </authorList>
    </citation>
    <scope>NUCLEOTIDE SEQUENCE [LARGE SCALE GENOMIC DNA]</scope>
    <source>
        <strain evidence="1 2">RG29</strain>
    </source>
</reference>
<dbReference type="InterPro" id="IPR002763">
    <property type="entry name" value="DUF72"/>
</dbReference>
<sequence>MLLYIGTSGFSYTAWKGSFYPSDLPPGEMLRYYAGQFNSVEINNTFHRMPRDSVLAGWREEVPDAFRFVLKAPQRITHVNRLRDVSDAVSYFFDVAGVMGSRLGAVLFQLPPSLKKDVPLLHDFLALVPPGRRVALQFRHRSWLDDEVFALLHRNDAALCLVDVEGEPEIPPVATATWGYLRLRRPDYQVEELGKWAELVRGRGWSEAFVFFKHEDEAKGPLFARRFADLVSAG</sequence>
<accession>A0ABX8JIU9</accession>
<dbReference type="Pfam" id="PF01904">
    <property type="entry name" value="DUF72"/>
    <property type="match status" value="1"/>
</dbReference>
<name>A0ABX8JIU9_9BACT</name>
<dbReference type="PANTHER" id="PTHR30348:SF4">
    <property type="entry name" value="DUF72 DOMAIN-CONTAINING PROTEIN"/>
    <property type="match status" value="1"/>
</dbReference>
<protein>
    <submittedName>
        <fullName evidence="1">DUF72 domain-containing protein</fullName>
    </submittedName>
</protein>
<keyword evidence="2" id="KW-1185">Reference proteome</keyword>
<dbReference type="EMBL" id="CP076724">
    <property type="protein sequence ID" value="QWV97663.1"/>
    <property type="molecule type" value="Genomic_DNA"/>
</dbReference>
<evidence type="ECO:0000313" key="1">
    <source>
        <dbReference type="EMBL" id="QWV97663.1"/>
    </source>
</evidence>
<gene>
    <name evidence="1" type="ORF">KP005_20410</name>
</gene>
<organism evidence="1 2">
    <name type="scientific">Geomonas diazotrophica</name>
    <dbReference type="NCBI Taxonomy" id="2843197"/>
    <lineage>
        <taxon>Bacteria</taxon>
        <taxon>Pseudomonadati</taxon>
        <taxon>Thermodesulfobacteriota</taxon>
        <taxon>Desulfuromonadia</taxon>
        <taxon>Geobacterales</taxon>
        <taxon>Geobacteraceae</taxon>
        <taxon>Geomonas</taxon>
    </lineage>
</organism>
<proteinExistence type="predicted"/>
<dbReference type="Proteomes" id="UP000683493">
    <property type="component" value="Chromosome"/>
</dbReference>
<evidence type="ECO:0000313" key="2">
    <source>
        <dbReference type="Proteomes" id="UP000683493"/>
    </source>
</evidence>